<keyword evidence="3 7" id="KW-0347">Helicase</keyword>
<evidence type="ECO:0000313" key="7">
    <source>
        <dbReference type="EMBL" id="MEO9387077.1"/>
    </source>
</evidence>
<dbReference type="Pfam" id="PF00271">
    <property type="entry name" value="Helicase_C"/>
    <property type="match status" value="1"/>
</dbReference>
<evidence type="ECO:0000313" key="8">
    <source>
        <dbReference type="Proteomes" id="UP001462502"/>
    </source>
</evidence>
<evidence type="ECO:0000256" key="4">
    <source>
        <dbReference type="ARBA" id="ARBA00022840"/>
    </source>
</evidence>
<evidence type="ECO:0000259" key="6">
    <source>
        <dbReference type="PROSITE" id="PS51194"/>
    </source>
</evidence>
<dbReference type="Pfam" id="PF04851">
    <property type="entry name" value="ResIII"/>
    <property type="match status" value="1"/>
</dbReference>
<dbReference type="Gene3D" id="3.40.50.300">
    <property type="entry name" value="P-loop containing nucleotide triphosphate hydrolases"/>
    <property type="match status" value="2"/>
</dbReference>
<comment type="caution">
    <text evidence="7">The sequence shown here is derived from an EMBL/GenBank/DDBJ whole genome shotgun (WGS) entry which is preliminary data.</text>
</comment>
<dbReference type="SMART" id="SM00490">
    <property type="entry name" value="HELICc"/>
    <property type="match status" value="1"/>
</dbReference>
<dbReference type="InterPro" id="IPR050615">
    <property type="entry name" value="ATP-dep_DNA_Helicase"/>
</dbReference>
<dbReference type="GO" id="GO:0004386">
    <property type="term" value="F:helicase activity"/>
    <property type="evidence" value="ECO:0007669"/>
    <property type="project" value="UniProtKB-KW"/>
</dbReference>
<evidence type="ECO:0000256" key="2">
    <source>
        <dbReference type="ARBA" id="ARBA00022801"/>
    </source>
</evidence>
<sequence>MSQLVIAHNATTARLIGADRATRLEVQKLLSYKVAGCEMSELFKTGKWNGRSTFYEWAQDRFPAGFVSLVYSHLVRLGKRPGIARKPFPEPLGPERPVVDAFPPDARYDYQDKVVDKLVSHGKIIAQVATGGGKSRIAKLAFSRIGRMTLFLTTRSILMHQMKDAFEADLGLKCGVLGDGEWAPRRGMNVGMVQTLMARLKDLDPASSTAAQRAAHAEVQAKTRKLLSMFELVILEEAHEAGGDSYFEILNNCSNAHYRLALTATPFMRDDEEDNMRLMAVSGPVAIKVSEKDLIERGILARPYFKIIRLVERPSDLRRSTPWQRAYKAGIVNNTYRNQAIVSEVRTAVQHGLTAMVLVQQTAHGDVLRGQLETAGIRCAYIKGENDQAERKRQIGRLKSGDIDVLIGTTILDVGVDVPAVGLVVLAGGGKAEVALRQRIGRGLRAKKSGPNVCLIVDFHDDGNEHLKGHAKTRYSIIAGTPGFDEGILSEGEDFDYGALGFVRMAA</sequence>
<dbReference type="GO" id="GO:0016787">
    <property type="term" value="F:hydrolase activity"/>
    <property type="evidence" value="ECO:0007669"/>
    <property type="project" value="UniProtKB-KW"/>
</dbReference>
<keyword evidence="4" id="KW-0067">ATP-binding</keyword>
<dbReference type="InterPro" id="IPR001650">
    <property type="entry name" value="Helicase_C-like"/>
</dbReference>
<keyword evidence="8" id="KW-1185">Reference proteome</keyword>
<gene>
    <name evidence="7" type="ORF">ABI908_23570</name>
</gene>
<proteinExistence type="predicted"/>
<dbReference type="SMART" id="SM00487">
    <property type="entry name" value="DEXDc"/>
    <property type="match status" value="1"/>
</dbReference>
<keyword evidence="2 7" id="KW-0378">Hydrolase</keyword>
<dbReference type="SUPFAM" id="SSF52540">
    <property type="entry name" value="P-loop containing nucleoside triphosphate hydrolases"/>
    <property type="match status" value="1"/>
</dbReference>
<dbReference type="PANTHER" id="PTHR11274:SF0">
    <property type="entry name" value="GENERAL TRANSCRIPTION AND DNA REPAIR FACTOR IIH HELICASE SUBUNIT XPB"/>
    <property type="match status" value="1"/>
</dbReference>
<dbReference type="Gene3D" id="3.30.780.20">
    <property type="match status" value="1"/>
</dbReference>
<feature type="domain" description="Helicase ATP-binding" evidence="5">
    <location>
        <begin position="115"/>
        <end position="284"/>
    </location>
</feature>
<feature type="domain" description="Helicase C-terminal" evidence="6">
    <location>
        <begin position="341"/>
        <end position="489"/>
    </location>
</feature>
<dbReference type="RefSeq" id="WP_347938048.1">
    <property type="nucleotide sequence ID" value="NZ_JBDXMI010000007.1"/>
</dbReference>
<dbReference type="InterPro" id="IPR049430">
    <property type="entry name" value="UvsW_N_sf"/>
</dbReference>
<accession>A0ABV0J0M1</accession>
<dbReference type="InterPro" id="IPR027417">
    <property type="entry name" value="P-loop_NTPase"/>
</dbReference>
<dbReference type="InterPro" id="IPR006935">
    <property type="entry name" value="Helicase/UvrB_N"/>
</dbReference>
<protein>
    <submittedName>
        <fullName evidence="7">DEAD/DEAH box helicase</fullName>
        <ecNumber evidence="7">3.6.4.-</ecNumber>
    </submittedName>
</protein>
<dbReference type="PROSITE" id="PS51194">
    <property type="entry name" value="HELICASE_CTER"/>
    <property type="match status" value="1"/>
</dbReference>
<dbReference type="PANTHER" id="PTHR11274">
    <property type="entry name" value="RAD25/XP-B DNA REPAIR HELICASE"/>
    <property type="match status" value="1"/>
</dbReference>
<dbReference type="PROSITE" id="PS51192">
    <property type="entry name" value="HELICASE_ATP_BIND_1"/>
    <property type="match status" value="1"/>
</dbReference>
<dbReference type="EMBL" id="JBDXMI010000007">
    <property type="protein sequence ID" value="MEO9387077.1"/>
    <property type="molecule type" value="Genomic_DNA"/>
</dbReference>
<keyword evidence="1" id="KW-0547">Nucleotide-binding</keyword>
<evidence type="ECO:0000259" key="5">
    <source>
        <dbReference type="PROSITE" id="PS51192"/>
    </source>
</evidence>
<name>A0ABV0J0M1_9NEIS</name>
<evidence type="ECO:0000256" key="1">
    <source>
        <dbReference type="ARBA" id="ARBA00022741"/>
    </source>
</evidence>
<evidence type="ECO:0000256" key="3">
    <source>
        <dbReference type="ARBA" id="ARBA00022806"/>
    </source>
</evidence>
<dbReference type="InterPro" id="IPR014001">
    <property type="entry name" value="Helicase_ATP-bd"/>
</dbReference>
<organism evidence="7 8">
    <name type="scientific">Chromobacterium phragmitis</name>
    <dbReference type="NCBI Taxonomy" id="2202141"/>
    <lineage>
        <taxon>Bacteria</taxon>
        <taxon>Pseudomonadati</taxon>
        <taxon>Pseudomonadota</taxon>
        <taxon>Betaproteobacteria</taxon>
        <taxon>Neisseriales</taxon>
        <taxon>Chromobacteriaceae</taxon>
        <taxon>Chromobacterium</taxon>
    </lineage>
</organism>
<dbReference type="Proteomes" id="UP001462502">
    <property type="component" value="Unassembled WGS sequence"/>
</dbReference>
<reference evidence="7 8" key="1">
    <citation type="submission" date="2024-05" db="EMBL/GenBank/DDBJ databases">
        <authorList>
            <person name="De Oliveira J.P."/>
            <person name="Noriler S.A."/>
            <person name="De Oliveira A.G."/>
            <person name="Sipoli D.S."/>
        </authorList>
    </citation>
    <scope>NUCLEOTIDE SEQUENCE [LARGE SCALE GENOMIC DNA]</scope>
    <source>
        <strain evidence="7 8">LABIM192</strain>
    </source>
</reference>
<dbReference type="EC" id="3.6.4.-" evidence="7"/>